<feature type="domain" description="PDZ" evidence="8">
    <location>
        <begin position="277"/>
        <end position="368"/>
    </location>
</feature>
<keyword evidence="5" id="KW-0720">Serine protease</keyword>
<reference evidence="9" key="1">
    <citation type="submission" date="2020-04" db="EMBL/GenBank/DDBJ databases">
        <authorList>
            <person name="Zhang T."/>
        </authorList>
    </citation>
    <scope>NUCLEOTIDE SEQUENCE</scope>
    <source>
        <strain evidence="9">HKST-UBA02</strain>
    </source>
</reference>
<dbReference type="AlphaFoldDB" id="A0A956SDU0"/>
<dbReference type="Gene3D" id="2.40.10.120">
    <property type="match status" value="1"/>
</dbReference>
<dbReference type="InterPro" id="IPR001478">
    <property type="entry name" value="PDZ"/>
</dbReference>
<dbReference type="GO" id="GO:0006508">
    <property type="term" value="P:proteolysis"/>
    <property type="evidence" value="ECO:0007669"/>
    <property type="project" value="UniProtKB-KW"/>
</dbReference>
<proteinExistence type="predicted"/>
<dbReference type="CDD" id="cd10839">
    <property type="entry name" value="cpPDZ1_DegP-like"/>
    <property type="match status" value="1"/>
</dbReference>
<evidence type="ECO:0000256" key="4">
    <source>
        <dbReference type="ARBA" id="ARBA00022801"/>
    </source>
</evidence>
<keyword evidence="1" id="KW-0645">Protease</keyword>
<dbReference type="Proteomes" id="UP000739538">
    <property type="component" value="Unassembled WGS sequence"/>
</dbReference>
<dbReference type="Pfam" id="PF13365">
    <property type="entry name" value="Trypsin_2"/>
    <property type="match status" value="1"/>
</dbReference>
<sequence length="493" mass="52516">MNSRLIGWTGAAALVGVALLGYVAGNQGVSISSVATTPAHAQSADDGVANLKSQSRAFVQIANRVLPSVVSITSSKLIRPASGDGNPHSFGDDLMRRFFEDNMPEEFNQQGSGSGVIMNSDGYILTNNHVVANADELDVTLYDGRTATAKLIGRDEESDVAVIKIDLDDLSPAKFGDSDKLEVGEWVLAAGNPFQLTSSITSGIVSAKGRSRIGLANYEDFIQTDAAINPGNSGGALVNLDAEVIGINTAIATRSGGYQGIGFAIPINMASDLAQDLISDGKVTRGFLGVTIRDLDEVMAEYYGLHEPQGSLVQGVEPGGPADRSGLEQGDVITSVNGHEIKDSDDLKMRVARLRPGTDVDVEVMRDKRHKSVSVQLGEKNANATASNETTLGKESSYFDKLGLEVEDLSRAAYEEFDIDRDVEGVLVTDVKALSPAGKANFRSGDVIIKVDDDWIEGRSQLEKVLNQKDSGDPVLFLVVRAKQELFLAARMP</sequence>
<evidence type="ECO:0000256" key="2">
    <source>
        <dbReference type="ARBA" id="ARBA00022729"/>
    </source>
</evidence>
<dbReference type="PROSITE" id="PS50106">
    <property type="entry name" value="PDZ"/>
    <property type="match status" value="2"/>
</dbReference>
<dbReference type="SUPFAM" id="SSF50494">
    <property type="entry name" value="Trypsin-like serine proteases"/>
    <property type="match status" value="1"/>
</dbReference>
<protein>
    <submittedName>
        <fullName evidence="9">DegQ family serine endoprotease</fullName>
    </submittedName>
</protein>
<feature type="active site" description="Charge relay system" evidence="6">
    <location>
        <position position="159"/>
    </location>
</feature>
<keyword evidence="2" id="KW-0732">Signal</keyword>
<dbReference type="PANTHER" id="PTHR43343:SF3">
    <property type="entry name" value="PROTEASE DO-LIKE 8, CHLOROPLASTIC"/>
    <property type="match status" value="1"/>
</dbReference>
<reference evidence="9" key="2">
    <citation type="journal article" date="2021" name="Microbiome">
        <title>Successional dynamics and alternative stable states in a saline activated sludge microbial community over 9 years.</title>
        <authorList>
            <person name="Wang Y."/>
            <person name="Ye J."/>
            <person name="Ju F."/>
            <person name="Liu L."/>
            <person name="Boyd J.A."/>
            <person name="Deng Y."/>
            <person name="Parks D.H."/>
            <person name="Jiang X."/>
            <person name="Yin X."/>
            <person name="Woodcroft B.J."/>
            <person name="Tyson G.W."/>
            <person name="Hugenholtz P."/>
            <person name="Polz M.F."/>
            <person name="Zhang T."/>
        </authorList>
    </citation>
    <scope>NUCLEOTIDE SEQUENCE</scope>
    <source>
        <strain evidence="9">HKST-UBA02</strain>
    </source>
</reference>
<feature type="active site" description="Charge relay system" evidence="6">
    <location>
        <position position="233"/>
    </location>
</feature>
<comment type="caution">
    <text evidence="9">The sequence shown here is derived from an EMBL/GenBank/DDBJ whole genome shotgun (WGS) entry which is preliminary data.</text>
</comment>
<evidence type="ECO:0000313" key="10">
    <source>
        <dbReference type="Proteomes" id="UP000739538"/>
    </source>
</evidence>
<evidence type="ECO:0000256" key="5">
    <source>
        <dbReference type="ARBA" id="ARBA00022825"/>
    </source>
</evidence>
<dbReference type="InterPro" id="IPR036034">
    <property type="entry name" value="PDZ_sf"/>
</dbReference>
<feature type="binding site" evidence="7">
    <location>
        <position position="129"/>
    </location>
    <ligand>
        <name>substrate</name>
    </ligand>
</feature>
<organism evidence="9 10">
    <name type="scientific">Eiseniibacteriota bacterium</name>
    <dbReference type="NCBI Taxonomy" id="2212470"/>
    <lineage>
        <taxon>Bacteria</taxon>
        <taxon>Candidatus Eiseniibacteriota</taxon>
    </lineage>
</organism>
<name>A0A956SDU0_UNCEI</name>
<dbReference type="PANTHER" id="PTHR43343">
    <property type="entry name" value="PEPTIDASE S12"/>
    <property type="match status" value="1"/>
</dbReference>
<evidence type="ECO:0000256" key="1">
    <source>
        <dbReference type="ARBA" id="ARBA00022670"/>
    </source>
</evidence>
<dbReference type="GO" id="GO:0004252">
    <property type="term" value="F:serine-type endopeptidase activity"/>
    <property type="evidence" value="ECO:0007669"/>
    <property type="project" value="InterPro"/>
</dbReference>
<accession>A0A956SDU0</accession>
<feature type="binding site" evidence="7">
    <location>
        <position position="159"/>
    </location>
    <ligand>
        <name>substrate</name>
    </ligand>
</feature>
<dbReference type="InterPro" id="IPR009003">
    <property type="entry name" value="Peptidase_S1_PA"/>
</dbReference>
<feature type="domain" description="PDZ" evidence="8">
    <location>
        <begin position="389"/>
        <end position="483"/>
    </location>
</feature>
<evidence type="ECO:0000256" key="7">
    <source>
        <dbReference type="PIRSR" id="PIRSR611782-2"/>
    </source>
</evidence>
<dbReference type="EMBL" id="JAGQHS010000007">
    <property type="protein sequence ID" value="MCA9754643.1"/>
    <property type="molecule type" value="Genomic_DNA"/>
</dbReference>
<dbReference type="InterPro" id="IPR051201">
    <property type="entry name" value="Chloro_Bact_Ser_Proteases"/>
</dbReference>
<gene>
    <name evidence="9" type="ORF">KDA27_02485</name>
</gene>
<feature type="active site" description="Charge relay system" evidence="6">
    <location>
        <position position="129"/>
    </location>
</feature>
<dbReference type="NCBIfam" id="TIGR02037">
    <property type="entry name" value="degP_htrA_DO"/>
    <property type="match status" value="1"/>
</dbReference>
<dbReference type="SMART" id="SM00228">
    <property type="entry name" value="PDZ"/>
    <property type="match status" value="2"/>
</dbReference>
<dbReference type="Gene3D" id="2.30.42.10">
    <property type="match status" value="2"/>
</dbReference>
<dbReference type="PRINTS" id="PR00834">
    <property type="entry name" value="PROTEASES2C"/>
</dbReference>
<evidence type="ECO:0000256" key="3">
    <source>
        <dbReference type="ARBA" id="ARBA00022737"/>
    </source>
</evidence>
<evidence type="ECO:0000256" key="6">
    <source>
        <dbReference type="PIRSR" id="PIRSR611782-1"/>
    </source>
</evidence>
<feature type="binding site" evidence="7">
    <location>
        <begin position="231"/>
        <end position="233"/>
    </location>
    <ligand>
        <name>substrate</name>
    </ligand>
</feature>
<dbReference type="InterPro" id="IPR011782">
    <property type="entry name" value="Pept_S1C_Do"/>
</dbReference>
<dbReference type="InterPro" id="IPR001940">
    <property type="entry name" value="Peptidase_S1C"/>
</dbReference>
<evidence type="ECO:0000259" key="8">
    <source>
        <dbReference type="PROSITE" id="PS50106"/>
    </source>
</evidence>
<dbReference type="Pfam" id="PF13180">
    <property type="entry name" value="PDZ_2"/>
    <property type="match status" value="2"/>
</dbReference>
<evidence type="ECO:0000313" key="9">
    <source>
        <dbReference type="EMBL" id="MCA9754643.1"/>
    </source>
</evidence>
<dbReference type="SUPFAM" id="SSF50156">
    <property type="entry name" value="PDZ domain-like"/>
    <property type="match status" value="2"/>
</dbReference>
<keyword evidence="4" id="KW-0378">Hydrolase</keyword>
<keyword evidence="3" id="KW-0677">Repeat</keyword>